<dbReference type="OMA" id="RWDILGQ"/>
<dbReference type="Pfam" id="PF16655">
    <property type="entry name" value="PhoD_N"/>
    <property type="match status" value="1"/>
</dbReference>
<dbReference type="PANTHER" id="PTHR43606">
    <property type="entry name" value="PHOSPHATASE, PUTATIVE (AFU_ORTHOLOGUE AFUA_6G08710)-RELATED"/>
    <property type="match status" value="1"/>
</dbReference>
<protein>
    <submittedName>
        <fullName evidence="4">Alkaline phosphatase</fullName>
    </submittedName>
</protein>
<dbReference type="Gene3D" id="2.60.40.380">
    <property type="entry name" value="Purple acid phosphatase-like, N-terminal"/>
    <property type="match status" value="1"/>
</dbReference>
<accession>A0A3D4VAR8</accession>
<dbReference type="Proteomes" id="UP000264071">
    <property type="component" value="Unassembled WGS sequence"/>
</dbReference>
<evidence type="ECO:0000259" key="2">
    <source>
        <dbReference type="Pfam" id="PF09423"/>
    </source>
</evidence>
<dbReference type="SUPFAM" id="SSF49363">
    <property type="entry name" value="Purple acid phosphatase, N-terminal domain"/>
    <property type="match status" value="1"/>
</dbReference>
<dbReference type="CDD" id="cd07389">
    <property type="entry name" value="MPP_PhoD"/>
    <property type="match status" value="1"/>
</dbReference>
<feature type="domain" description="Phospholipase D N-terminal" evidence="3">
    <location>
        <begin position="39"/>
        <end position="135"/>
    </location>
</feature>
<name>A0A3D4VAR8_9BACT</name>
<dbReference type="InterPro" id="IPR052900">
    <property type="entry name" value="Phospholipid_Metab_Enz"/>
</dbReference>
<feature type="domain" description="PhoD-like phosphatase metallophosphatase" evidence="2">
    <location>
        <begin position="147"/>
        <end position="482"/>
    </location>
</feature>
<dbReference type="PANTHER" id="PTHR43606:SF2">
    <property type="entry name" value="ALKALINE PHOSPHATASE FAMILY PROTEIN (AFU_ORTHOLOGUE AFUA_5G03860)"/>
    <property type="match status" value="1"/>
</dbReference>
<gene>
    <name evidence="4" type="ORF">DGD08_11630</name>
</gene>
<dbReference type="Gene3D" id="3.60.21.70">
    <property type="entry name" value="PhoD-like phosphatase"/>
    <property type="match status" value="1"/>
</dbReference>
<dbReference type="Pfam" id="PF09423">
    <property type="entry name" value="PhoD"/>
    <property type="match status" value="1"/>
</dbReference>
<dbReference type="AlphaFoldDB" id="A0A3D4VAR8"/>
<dbReference type="InterPro" id="IPR029052">
    <property type="entry name" value="Metallo-depent_PP-like"/>
</dbReference>
<evidence type="ECO:0000259" key="3">
    <source>
        <dbReference type="Pfam" id="PF16655"/>
    </source>
</evidence>
<evidence type="ECO:0000313" key="4">
    <source>
        <dbReference type="EMBL" id="HCT57842.1"/>
    </source>
</evidence>
<evidence type="ECO:0000256" key="1">
    <source>
        <dbReference type="ARBA" id="ARBA00022729"/>
    </source>
</evidence>
<dbReference type="InterPro" id="IPR032093">
    <property type="entry name" value="PhoD_N"/>
</dbReference>
<reference evidence="4 5" key="1">
    <citation type="journal article" date="2018" name="Nat. Biotechnol.">
        <title>A standardized bacterial taxonomy based on genome phylogeny substantially revises the tree of life.</title>
        <authorList>
            <person name="Parks D.H."/>
            <person name="Chuvochina M."/>
            <person name="Waite D.W."/>
            <person name="Rinke C."/>
            <person name="Skarshewski A."/>
            <person name="Chaumeil P.A."/>
            <person name="Hugenholtz P."/>
        </authorList>
    </citation>
    <scope>NUCLEOTIDE SEQUENCE [LARGE SCALE GENOMIC DNA]</scope>
    <source>
        <strain evidence="4">UBA8844</strain>
    </source>
</reference>
<dbReference type="InterPro" id="IPR018946">
    <property type="entry name" value="PhoD-like_MPP"/>
</dbReference>
<dbReference type="GO" id="GO:0046872">
    <property type="term" value="F:metal ion binding"/>
    <property type="evidence" value="ECO:0007669"/>
    <property type="project" value="InterPro"/>
</dbReference>
<organism evidence="4 5">
    <name type="scientific">Gemmatimonas aurantiaca</name>
    <dbReference type="NCBI Taxonomy" id="173480"/>
    <lineage>
        <taxon>Bacteria</taxon>
        <taxon>Pseudomonadati</taxon>
        <taxon>Gemmatimonadota</taxon>
        <taxon>Gemmatimonadia</taxon>
        <taxon>Gemmatimonadales</taxon>
        <taxon>Gemmatimonadaceae</taxon>
        <taxon>Gemmatimonas</taxon>
    </lineage>
</organism>
<dbReference type="InterPro" id="IPR038607">
    <property type="entry name" value="PhoD-like_sf"/>
</dbReference>
<dbReference type="GO" id="GO:0003993">
    <property type="term" value="F:acid phosphatase activity"/>
    <property type="evidence" value="ECO:0007669"/>
    <property type="project" value="InterPro"/>
</dbReference>
<evidence type="ECO:0000313" key="5">
    <source>
        <dbReference type="Proteomes" id="UP000264071"/>
    </source>
</evidence>
<proteinExistence type="predicted"/>
<sequence>MERRLFLADLTRYAALCAVVPNIWRVTSRPHFADNPFGLGVSSGDPTPTGGVLWTRLAPRPNDPDGGMEGTRATVDWEVAHDDQFKNIVTKGRATAGPELAYSIHVDVDGLEPDRWYFYRFMSGEAVSPTGRFRTTPPDGARTPLHMAFMSCQRWDQGLFTALGHVAREEQLDLAIHLGDYIYEGASPATALRKHQGLEIRTLDDYRRRYAQYKSDPNLRAAHERCPWLVTWDDHEVDNNYAGLVGENVMESTEQMQQRRAAAYQGWWEHQAVRVPRVKSWADLNITRTVNWGSLSRFYMLDTRQYRDDQACGDMIKPVCADSLDPKRTMLGAAQEQWLYNGLGSSKAHWQVIANQVMMAQYDAAAGPDFRVSMDQWGGYPVARDRLLGEIGKRAPNRTVVITGDIHTNWVHDLHNGFSRPDRPVIATEFVGTSIASDGDGRDIDAARLSTMQSENPHLKWYSARRGYVRCRIDEQAWNVDYRTVPFVSRPDAPISTATSWRLQHGKAGAERTA</sequence>
<dbReference type="SUPFAM" id="SSF56300">
    <property type="entry name" value="Metallo-dependent phosphatases"/>
    <property type="match status" value="1"/>
</dbReference>
<keyword evidence="1" id="KW-0732">Signal</keyword>
<dbReference type="InterPro" id="IPR008963">
    <property type="entry name" value="Purple_acid_Pase-like_N"/>
</dbReference>
<dbReference type="EMBL" id="DPIY01000010">
    <property type="protein sequence ID" value="HCT57842.1"/>
    <property type="molecule type" value="Genomic_DNA"/>
</dbReference>
<comment type="caution">
    <text evidence="4">The sequence shown here is derived from an EMBL/GenBank/DDBJ whole genome shotgun (WGS) entry which is preliminary data.</text>
</comment>